<keyword evidence="4" id="KW-1185">Reference proteome</keyword>
<gene>
    <name evidence="3" type="ORF">GH810_07300</name>
</gene>
<dbReference type="SUPFAM" id="SSF51735">
    <property type="entry name" value="NAD(P)-binding Rossmann-fold domains"/>
    <property type="match status" value="1"/>
</dbReference>
<dbReference type="AlphaFoldDB" id="A0A923KS90"/>
<evidence type="ECO:0000256" key="2">
    <source>
        <dbReference type="ARBA" id="ARBA00023002"/>
    </source>
</evidence>
<dbReference type="FunFam" id="3.40.50.720:FF:000084">
    <property type="entry name" value="Short-chain dehydrogenase reductase"/>
    <property type="match status" value="1"/>
</dbReference>
<comment type="caution">
    <text evidence="3">The sequence shown here is derived from an EMBL/GenBank/DDBJ whole genome shotgun (WGS) entry which is preliminary data.</text>
</comment>
<comment type="similarity">
    <text evidence="1">Belongs to the short-chain dehydrogenases/reductases (SDR) family.</text>
</comment>
<sequence>MGKLDGKVCIITGCASGLGKQEAILFAEEGAAKLAICDINFEKLEETKKICEEIGAQVLAVNCDLSKLEDLENFVKKTVEVFGPHIDVLVNNAHNTTKLLPMLVKTDEDFYTEFECGPLAMFRLMKLYYPYMKGHSGFGASIINFASKAGIEGTVGHSVYASVKEGIRGLSRVAARELGADNIRVNNVMPGGFTDNCKEGLKHQSEEIQTWAEHAFSDNPFGRKGDPHDDVAPIVVFMASDDSHWMTGQTLSADGGVCITA</sequence>
<reference evidence="3" key="2">
    <citation type="submission" date="2020-10" db="EMBL/GenBank/DDBJ databases">
        <title>Comparative genomics of the Acetobacterium genus.</title>
        <authorList>
            <person name="Marshall C."/>
            <person name="May H."/>
            <person name="Norman S."/>
        </authorList>
    </citation>
    <scope>NUCLEOTIDE SEQUENCE</scope>
    <source>
        <strain evidence="3">DER-2019</strain>
    </source>
</reference>
<dbReference type="PANTHER" id="PTHR24321">
    <property type="entry name" value="DEHYDROGENASES, SHORT CHAIN"/>
    <property type="match status" value="1"/>
</dbReference>
<proteinExistence type="inferred from homology"/>
<protein>
    <submittedName>
        <fullName evidence="3">SDR family oxidoreductase</fullName>
    </submittedName>
</protein>
<accession>A0A923KS90</accession>
<reference evidence="3" key="1">
    <citation type="submission" date="2019-10" db="EMBL/GenBank/DDBJ databases">
        <authorList>
            <person name="Ross D.E."/>
            <person name="Gulliver D."/>
        </authorList>
    </citation>
    <scope>NUCLEOTIDE SEQUENCE</scope>
    <source>
        <strain evidence="3">DER-2019</strain>
    </source>
</reference>
<dbReference type="InterPro" id="IPR036291">
    <property type="entry name" value="NAD(P)-bd_dom_sf"/>
</dbReference>
<dbReference type="PRINTS" id="PR00081">
    <property type="entry name" value="GDHRDH"/>
</dbReference>
<dbReference type="PANTHER" id="PTHR24321:SF8">
    <property type="entry name" value="ESTRADIOL 17-BETA-DEHYDROGENASE 8-RELATED"/>
    <property type="match status" value="1"/>
</dbReference>
<evidence type="ECO:0000313" key="3">
    <source>
        <dbReference type="EMBL" id="MBC3888112.1"/>
    </source>
</evidence>
<evidence type="ECO:0000313" key="4">
    <source>
        <dbReference type="Proteomes" id="UP000616595"/>
    </source>
</evidence>
<dbReference type="GO" id="GO:0016491">
    <property type="term" value="F:oxidoreductase activity"/>
    <property type="evidence" value="ECO:0007669"/>
    <property type="project" value="UniProtKB-KW"/>
</dbReference>
<evidence type="ECO:0000256" key="1">
    <source>
        <dbReference type="ARBA" id="ARBA00006484"/>
    </source>
</evidence>
<dbReference type="RefSeq" id="WP_148567455.1">
    <property type="nucleotide sequence ID" value="NZ_RXYA01000010.1"/>
</dbReference>
<dbReference type="Proteomes" id="UP000616595">
    <property type="component" value="Unassembled WGS sequence"/>
</dbReference>
<organism evidence="3 4">
    <name type="scientific">Acetobacterium paludosum</name>
    <dbReference type="NCBI Taxonomy" id="52693"/>
    <lineage>
        <taxon>Bacteria</taxon>
        <taxon>Bacillati</taxon>
        <taxon>Bacillota</taxon>
        <taxon>Clostridia</taxon>
        <taxon>Eubacteriales</taxon>
        <taxon>Eubacteriaceae</taxon>
        <taxon>Acetobacterium</taxon>
    </lineage>
</organism>
<dbReference type="OrthoDB" id="9803333at2"/>
<dbReference type="Gene3D" id="3.40.50.720">
    <property type="entry name" value="NAD(P)-binding Rossmann-like Domain"/>
    <property type="match status" value="1"/>
</dbReference>
<dbReference type="CDD" id="cd05233">
    <property type="entry name" value="SDR_c"/>
    <property type="match status" value="1"/>
</dbReference>
<name>A0A923KS90_9FIRM</name>
<keyword evidence="2" id="KW-0560">Oxidoreductase</keyword>
<dbReference type="Pfam" id="PF13561">
    <property type="entry name" value="adh_short_C2"/>
    <property type="match status" value="1"/>
</dbReference>
<dbReference type="InterPro" id="IPR002347">
    <property type="entry name" value="SDR_fam"/>
</dbReference>
<dbReference type="EMBL" id="WJBD01000007">
    <property type="protein sequence ID" value="MBC3888112.1"/>
    <property type="molecule type" value="Genomic_DNA"/>
</dbReference>
<dbReference type="GO" id="GO:0008206">
    <property type="term" value="P:bile acid metabolic process"/>
    <property type="evidence" value="ECO:0007669"/>
    <property type="project" value="UniProtKB-ARBA"/>
</dbReference>